<dbReference type="PATRIC" id="fig|688269.3.peg.682"/>
<gene>
    <name evidence="2" type="ORF">Theth_0659</name>
</gene>
<dbReference type="Proteomes" id="UP000006804">
    <property type="component" value="Chromosome"/>
</dbReference>
<dbReference type="AlphaFoldDB" id="F7YXU8"/>
<dbReference type="InterPro" id="IPR016181">
    <property type="entry name" value="Acyl_CoA_acyltransferase"/>
</dbReference>
<reference evidence="2 3" key="1">
    <citation type="submission" date="2010-11" db="EMBL/GenBank/DDBJ databases">
        <title>The complete genome of Thermotoga thermarum DSM 5069.</title>
        <authorList>
            <consortium name="US DOE Joint Genome Institute (JGI-PGF)"/>
            <person name="Lucas S."/>
            <person name="Copeland A."/>
            <person name="Lapidus A."/>
            <person name="Bruce D."/>
            <person name="Goodwin L."/>
            <person name="Pitluck S."/>
            <person name="Kyrpides N."/>
            <person name="Mavromatis K."/>
            <person name="Ivanova N."/>
            <person name="Zeytun A."/>
            <person name="Brettin T."/>
            <person name="Detter J.C."/>
            <person name="Tapia R."/>
            <person name="Han C."/>
            <person name="Land M."/>
            <person name="Hauser L."/>
            <person name="Markowitz V."/>
            <person name="Cheng J.-F."/>
            <person name="Hugenholtz P."/>
            <person name="Woyke T."/>
            <person name="Wu D."/>
            <person name="Spring S."/>
            <person name="Schroeder M."/>
            <person name="Brambilla E."/>
            <person name="Klenk H.-P."/>
            <person name="Eisen J.A."/>
        </authorList>
    </citation>
    <scope>NUCLEOTIDE SEQUENCE [LARGE SCALE GENOMIC DNA]</scope>
    <source>
        <strain evidence="2 3">DSM 5069</strain>
    </source>
</reference>
<protein>
    <submittedName>
        <fullName evidence="2">GCN5-related N-acetyltransferase</fullName>
    </submittedName>
</protein>
<keyword evidence="3" id="KW-1185">Reference proteome</keyword>
<dbReference type="STRING" id="688269.Theth_0659"/>
<accession>F7YXU8</accession>
<dbReference type="EMBL" id="CP002351">
    <property type="protein sequence ID" value="AEH50746.1"/>
    <property type="molecule type" value="Genomic_DNA"/>
</dbReference>
<keyword evidence="2" id="KW-0808">Transferase</keyword>
<feature type="domain" description="N-acetyltransferase" evidence="1">
    <location>
        <begin position="8"/>
        <end position="170"/>
    </location>
</feature>
<sequence length="177" mass="20738">MIINGEKIRLRPIEMSDLDRLLNINDSDIRANLALVFPLNRIREEEWIRSLYSEDRNIVFAVEPIDETKLIGTVGLHSINWVNRTAEFGIAITDKNYWNKGLGTEATLLILRYGFLTLNLHRISLHVYEYNKRAIHVYEKCGFKHEGVLREARYYNGKYHDVIVMGILADEFLQMQK</sequence>
<dbReference type="PROSITE" id="PS51186">
    <property type="entry name" value="GNAT"/>
    <property type="match status" value="1"/>
</dbReference>
<dbReference type="InterPro" id="IPR000182">
    <property type="entry name" value="GNAT_dom"/>
</dbReference>
<organism evidence="2 3">
    <name type="scientific">Pseudothermotoga thermarum DSM 5069</name>
    <dbReference type="NCBI Taxonomy" id="688269"/>
    <lineage>
        <taxon>Bacteria</taxon>
        <taxon>Thermotogati</taxon>
        <taxon>Thermotogota</taxon>
        <taxon>Thermotogae</taxon>
        <taxon>Thermotogales</taxon>
        <taxon>Thermotogaceae</taxon>
        <taxon>Pseudothermotoga</taxon>
    </lineage>
</organism>
<dbReference type="eggNOG" id="COG1670">
    <property type="taxonomic scope" value="Bacteria"/>
</dbReference>
<dbReference type="OrthoDB" id="9795206at2"/>
<evidence type="ECO:0000313" key="3">
    <source>
        <dbReference type="Proteomes" id="UP000006804"/>
    </source>
</evidence>
<dbReference type="SUPFAM" id="SSF55729">
    <property type="entry name" value="Acyl-CoA N-acyltransferases (Nat)"/>
    <property type="match status" value="1"/>
</dbReference>
<evidence type="ECO:0000313" key="2">
    <source>
        <dbReference type="EMBL" id="AEH50746.1"/>
    </source>
</evidence>
<dbReference type="HOGENOM" id="CLU_013985_3_2_0"/>
<name>F7YXU8_9THEM</name>
<dbReference type="PANTHER" id="PTHR43415">
    <property type="entry name" value="SPERMIDINE N(1)-ACETYLTRANSFERASE"/>
    <property type="match status" value="1"/>
</dbReference>
<dbReference type="KEGG" id="tta:Theth_0659"/>
<evidence type="ECO:0000259" key="1">
    <source>
        <dbReference type="PROSITE" id="PS51186"/>
    </source>
</evidence>
<dbReference type="RefSeq" id="WP_013931969.1">
    <property type="nucleotide sequence ID" value="NC_015707.1"/>
</dbReference>
<dbReference type="PANTHER" id="PTHR43415:SF3">
    <property type="entry name" value="GNAT-FAMILY ACETYLTRANSFERASE"/>
    <property type="match status" value="1"/>
</dbReference>
<dbReference type="Gene3D" id="3.40.630.30">
    <property type="match status" value="1"/>
</dbReference>
<proteinExistence type="predicted"/>
<dbReference type="GO" id="GO:0016747">
    <property type="term" value="F:acyltransferase activity, transferring groups other than amino-acyl groups"/>
    <property type="evidence" value="ECO:0007669"/>
    <property type="project" value="InterPro"/>
</dbReference>
<dbReference type="Pfam" id="PF13302">
    <property type="entry name" value="Acetyltransf_3"/>
    <property type="match status" value="1"/>
</dbReference>